<dbReference type="CDD" id="cd02966">
    <property type="entry name" value="TlpA_like_family"/>
    <property type="match status" value="1"/>
</dbReference>
<gene>
    <name evidence="2" type="ORF">J9253_17865</name>
</gene>
<dbReference type="InterPro" id="IPR013766">
    <property type="entry name" value="Thioredoxin_domain"/>
</dbReference>
<dbReference type="EMBL" id="CP072801">
    <property type="protein sequence ID" value="QTR45833.1"/>
    <property type="molecule type" value="Genomic_DNA"/>
</dbReference>
<dbReference type="InterPro" id="IPR000866">
    <property type="entry name" value="AhpC/TSA"/>
</dbReference>
<evidence type="ECO:0000259" key="1">
    <source>
        <dbReference type="PROSITE" id="PS51352"/>
    </source>
</evidence>
<evidence type="ECO:0000313" key="3">
    <source>
        <dbReference type="Proteomes" id="UP000672039"/>
    </source>
</evidence>
<evidence type="ECO:0000313" key="2">
    <source>
        <dbReference type="EMBL" id="QTR45833.1"/>
    </source>
</evidence>
<dbReference type="SUPFAM" id="SSF52833">
    <property type="entry name" value="Thioredoxin-like"/>
    <property type="match status" value="1"/>
</dbReference>
<proteinExistence type="predicted"/>
<organism evidence="2 3">
    <name type="scientific">Thiothrix litoralis</name>
    <dbReference type="NCBI Taxonomy" id="2891210"/>
    <lineage>
        <taxon>Bacteria</taxon>
        <taxon>Pseudomonadati</taxon>
        <taxon>Pseudomonadota</taxon>
        <taxon>Gammaproteobacteria</taxon>
        <taxon>Thiotrichales</taxon>
        <taxon>Thiotrichaceae</taxon>
        <taxon>Thiothrix</taxon>
    </lineage>
</organism>
<name>A0ABX7WUB9_9GAMM</name>
<dbReference type="RefSeq" id="WP_210222217.1">
    <property type="nucleotide sequence ID" value="NZ_CP072801.1"/>
</dbReference>
<keyword evidence="3" id="KW-1185">Reference proteome</keyword>
<dbReference type="PANTHER" id="PTHR42852">
    <property type="entry name" value="THIOL:DISULFIDE INTERCHANGE PROTEIN DSBE"/>
    <property type="match status" value="1"/>
</dbReference>
<sequence length="169" mass="18597">MLVSGNKLKYALALLLILSVGAGVLVWAKWSAKTIAPLSLPVLSGERIHLPDQRGRLTWVNAWSSSCAACLHELPALETLHQEYGERVQMVAVAMPYDPPNTVMEVQDRLQLTLPLALDLDGQAARQFAPDLMVPSHHLLDPTGRVLLSVKGELTLAKMRAMLNPYLTR</sequence>
<feature type="domain" description="Thioredoxin" evidence="1">
    <location>
        <begin position="29"/>
        <end position="168"/>
    </location>
</feature>
<accession>A0ABX7WUB9</accession>
<dbReference type="InterPro" id="IPR036249">
    <property type="entry name" value="Thioredoxin-like_sf"/>
</dbReference>
<dbReference type="Proteomes" id="UP000672039">
    <property type="component" value="Chromosome"/>
</dbReference>
<dbReference type="PANTHER" id="PTHR42852:SF18">
    <property type="entry name" value="CHROMOSOME UNDETERMINED SCAFFOLD_47, WHOLE GENOME SHOTGUN SEQUENCE"/>
    <property type="match status" value="1"/>
</dbReference>
<protein>
    <submittedName>
        <fullName evidence="2">TlpA family protein disulfide reductase</fullName>
    </submittedName>
</protein>
<dbReference type="InterPro" id="IPR050553">
    <property type="entry name" value="Thioredoxin_ResA/DsbE_sf"/>
</dbReference>
<dbReference type="PROSITE" id="PS51352">
    <property type="entry name" value="THIOREDOXIN_2"/>
    <property type="match status" value="1"/>
</dbReference>
<reference evidence="2 3" key="1">
    <citation type="submission" date="2021-04" db="EMBL/GenBank/DDBJ databases">
        <title>Genomics, taxonomy and metabolism of representatives of sulfur bacteria of the genus Thiothrix: Thiothrix fructosivorans QT, Thiothrix unzii A1T and three new species, Thiothrix subterranea sp. nov., Thiothrix litoralis sp. nov. and 'Candidatus Thiothrix anitrata' sp. nov.</title>
        <authorList>
            <person name="Ravin N.V."/>
            <person name="Smolyakov D."/>
            <person name="Rudenko T.S."/>
            <person name="Mardanov A.V."/>
            <person name="Beletsky A.V."/>
            <person name="Markov N.D."/>
            <person name="Fomenkov A.I."/>
            <person name="Roberts R.J."/>
            <person name="Karnachuk O.V."/>
            <person name="Novikov A."/>
            <person name="Grabovich M.Y."/>
        </authorList>
    </citation>
    <scope>NUCLEOTIDE SEQUENCE [LARGE SCALE GENOMIC DNA]</scope>
    <source>
        <strain evidence="2 3">AS</strain>
    </source>
</reference>
<dbReference type="Gene3D" id="3.40.30.10">
    <property type="entry name" value="Glutaredoxin"/>
    <property type="match status" value="1"/>
</dbReference>
<dbReference type="Pfam" id="PF00578">
    <property type="entry name" value="AhpC-TSA"/>
    <property type="match status" value="1"/>
</dbReference>